<comment type="caution">
    <text evidence="1">The sequence shown here is derived from an EMBL/GenBank/DDBJ whole genome shotgun (WGS) entry which is preliminary data.</text>
</comment>
<sequence length="264" mass="29990">MGLQECWDINHPERIKAQSRISHKLFYKAVDDVERLVVMRLLELTKLQISGIGYKLRTQISAALRTCATAIKNALAQYNTYAAQLDPPRPKLEWEEIVEYSFLGEFDLLRESGEHLQSKRWANPTHRLAAVQYFGKQRAEEEIARCNIHDDAIDMPKYISKIHTTNAPLATELRRRWKQLQSVNTQHLSWISQIQNLPGYSGPKGPGIRIGRSLSEGFLDNAVQPDDGVDAGDNSDHDNLDSDRIGSIQDFLHGLDSHCVDNEC</sequence>
<proteinExistence type="predicted"/>
<name>A0ACB7ZU00_9AGAM</name>
<dbReference type="Proteomes" id="UP000790377">
    <property type="component" value="Unassembled WGS sequence"/>
</dbReference>
<evidence type="ECO:0000313" key="2">
    <source>
        <dbReference type="Proteomes" id="UP000790377"/>
    </source>
</evidence>
<accession>A0ACB7ZU00</accession>
<evidence type="ECO:0000313" key="1">
    <source>
        <dbReference type="EMBL" id="KAH7904520.1"/>
    </source>
</evidence>
<dbReference type="EMBL" id="MU268446">
    <property type="protein sequence ID" value="KAH7904520.1"/>
    <property type="molecule type" value="Genomic_DNA"/>
</dbReference>
<gene>
    <name evidence="1" type="ORF">BJ138DRAFT_1138521</name>
</gene>
<organism evidence="1 2">
    <name type="scientific">Hygrophoropsis aurantiaca</name>
    <dbReference type="NCBI Taxonomy" id="72124"/>
    <lineage>
        <taxon>Eukaryota</taxon>
        <taxon>Fungi</taxon>
        <taxon>Dikarya</taxon>
        <taxon>Basidiomycota</taxon>
        <taxon>Agaricomycotina</taxon>
        <taxon>Agaricomycetes</taxon>
        <taxon>Agaricomycetidae</taxon>
        <taxon>Boletales</taxon>
        <taxon>Coniophorineae</taxon>
        <taxon>Hygrophoropsidaceae</taxon>
        <taxon>Hygrophoropsis</taxon>
    </lineage>
</organism>
<protein>
    <submittedName>
        <fullName evidence="1">Uncharacterized protein</fullName>
    </submittedName>
</protein>
<keyword evidence="2" id="KW-1185">Reference proteome</keyword>
<reference evidence="1" key="1">
    <citation type="journal article" date="2021" name="New Phytol.">
        <title>Evolutionary innovations through gain and loss of genes in the ectomycorrhizal Boletales.</title>
        <authorList>
            <person name="Wu G."/>
            <person name="Miyauchi S."/>
            <person name="Morin E."/>
            <person name="Kuo A."/>
            <person name="Drula E."/>
            <person name="Varga T."/>
            <person name="Kohler A."/>
            <person name="Feng B."/>
            <person name="Cao Y."/>
            <person name="Lipzen A."/>
            <person name="Daum C."/>
            <person name="Hundley H."/>
            <person name="Pangilinan J."/>
            <person name="Johnson J."/>
            <person name="Barry K."/>
            <person name="LaButti K."/>
            <person name="Ng V."/>
            <person name="Ahrendt S."/>
            <person name="Min B."/>
            <person name="Choi I.G."/>
            <person name="Park H."/>
            <person name="Plett J.M."/>
            <person name="Magnuson J."/>
            <person name="Spatafora J.W."/>
            <person name="Nagy L.G."/>
            <person name="Henrissat B."/>
            <person name="Grigoriev I.V."/>
            <person name="Yang Z.L."/>
            <person name="Xu J."/>
            <person name="Martin F.M."/>
        </authorList>
    </citation>
    <scope>NUCLEOTIDE SEQUENCE</scope>
    <source>
        <strain evidence="1">ATCC 28755</strain>
    </source>
</reference>